<dbReference type="AlphaFoldDB" id="A0A418WT09"/>
<keyword evidence="2" id="KW-0378">Hydrolase</keyword>
<proteinExistence type="predicted"/>
<dbReference type="PIRSF" id="PIRSF007580">
    <property type="entry name" value="UCP07580"/>
    <property type="match status" value="1"/>
</dbReference>
<organism evidence="2 3">
    <name type="scientific">Oleomonas cavernae</name>
    <dbReference type="NCBI Taxonomy" id="2320859"/>
    <lineage>
        <taxon>Bacteria</taxon>
        <taxon>Pseudomonadati</taxon>
        <taxon>Pseudomonadota</taxon>
        <taxon>Alphaproteobacteria</taxon>
        <taxon>Acetobacterales</taxon>
        <taxon>Acetobacteraceae</taxon>
        <taxon>Oleomonas</taxon>
    </lineage>
</organism>
<evidence type="ECO:0000256" key="1">
    <source>
        <dbReference type="SAM" id="Phobius"/>
    </source>
</evidence>
<gene>
    <name evidence="2" type="ORF">D3874_00645</name>
</gene>
<dbReference type="PANTHER" id="PTHR39456:SF1">
    <property type="entry name" value="METAL-DEPENDENT HYDROLASE"/>
    <property type="match status" value="1"/>
</dbReference>
<dbReference type="EMBL" id="QYUK01000008">
    <property type="protein sequence ID" value="RJF94394.1"/>
    <property type="molecule type" value="Genomic_DNA"/>
</dbReference>
<protein>
    <submittedName>
        <fullName evidence="2">Metal-dependent hydrolase</fullName>
    </submittedName>
</protein>
<keyword evidence="1" id="KW-1133">Transmembrane helix</keyword>
<evidence type="ECO:0000313" key="3">
    <source>
        <dbReference type="Proteomes" id="UP000284605"/>
    </source>
</evidence>
<keyword evidence="1" id="KW-0472">Membrane</keyword>
<sequence length="294" mass="34109">MTSLPQETHTITPRRVKFDWQDTPIQWVAGDPFTSHFYNALHLIFPPIEAWFCQVFKQALPLVTDEKLRQDVIGFMRQEAIHGGAHGLVLEHFQAHGIDSNRYMAFLRRQIDRALGDRIFGIPARRLGLERWWLNTRIGIIAAGEHFTCMWGKFALEATNIESWNADPTMLDLFRWHAAEEVEHRTVAFDLYRHIAPAGFFHRLFLMTGVVPILVLHWTMAMRFLMRHDPNLARRPSLFREWPRAVRAGRLLSLRKIAGASWRFLLRGYDPRTEADTSLALDYIARSPAASTAR</sequence>
<keyword evidence="3" id="KW-1185">Reference proteome</keyword>
<accession>A0A418WT09</accession>
<evidence type="ECO:0000313" key="2">
    <source>
        <dbReference type="EMBL" id="RJF94394.1"/>
    </source>
</evidence>
<dbReference type="InterPro" id="IPR016516">
    <property type="entry name" value="UCP07580"/>
</dbReference>
<comment type="caution">
    <text evidence="2">The sequence shown here is derived from an EMBL/GenBank/DDBJ whole genome shotgun (WGS) entry which is preliminary data.</text>
</comment>
<reference evidence="2 3" key="1">
    <citation type="submission" date="2018-09" db="EMBL/GenBank/DDBJ databases">
        <authorList>
            <person name="Zhu H."/>
        </authorList>
    </citation>
    <scope>NUCLEOTIDE SEQUENCE [LARGE SCALE GENOMIC DNA]</scope>
    <source>
        <strain evidence="2 3">K1W22B-8</strain>
    </source>
</reference>
<name>A0A418WT09_9PROT</name>
<keyword evidence="1" id="KW-0812">Transmembrane</keyword>
<feature type="transmembrane region" description="Helical" evidence="1">
    <location>
        <begin position="204"/>
        <end position="225"/>
    </location>
</feature>
<dbReference type="GO" id="GO:0016787">
    <property type="term" value="F:hydrolase activity"/>
    <property type="evidence" value="ECO:0007669"/>
    <property type="project" value="UniProtKB-KW"/>
</dbReference>
<dbReference type="Proteomes" id="UP000284605">
    <property type="component" value="Unassembled WGS sequence"/>
</dbReference>
<dbReference type="RefSeq" id="WP_119775366.1">
    <property type="nucleotide sequence ID" value="NZ_QYUK01000008.1"/>
</dbReference>
<dbReference type="OrthoDB" id="7273156at2"/>
<dbReference type="PANTHER" id="PTHR39456">
    <property type="entry name" value="METAL-DEPENDENT HYDROLASE"/>
    <property type="match status" value="1"/>
</dbReference>
<dbReference type="Pfam" id="PF10118">
    <property type="entry name" value="Metal_hydrol"/>
    <property type="match status" value="1"/>
</dbReference>